<accession>C4V0T6</accession>
<keyword evidence="2 6" id="KW-0812">Transmembrane</keyword>
<organism evidence="8 9">
    <name type="scientific">Selenomonas flueggei ATCC 43531</name>
    <dbReference type="NCBI Taxonomy" id="638302"/>
    <lineage>
        <taxon>Bacteria</taxon>
        <taxon>Bacillati</taxon>
        <taxon>Bacillota</taxon>
        <taxon>Negativicutes</taxon>
        <taxon>Selenomonadales</taxon>
        <taxon>Selenomonadaceae</taxon>
        <taxon>Selenomonas</taxon>
    </lineage>
</organism>
<gene>
    <name evidence="8" type="ORF">HMPREF0908_0197</name>
</gene>
<dbReference type="RefSeq" id="WP_006691438.1">
    <property type="nucleotide sequence ID" value="NZ_GG694010.1"/>
</dbReference>
<dbReference type="InterPro" id="IPR006260">
    <property type="entry name" value="TonB/TolA_C"/>
</dbReference>
<feature type="region of interest" description="Disordered" evidence="5">
    <location>
        <begin position="103"/>
        <end position="127"/>
    </location>
</feature>
<dbReference type="OrthoDB" id="1680438at2"/>
<evidence type="ECO:0000256" key="4">
    <source>
        <dbReference type="ARBA" id="ARBA00023136"/>
    </source>
</evidence>
<feature type="compositionally biased region" description="Pro residues" evidence="5">
    <location>
        <begin position="64"/>
        <end position="77"/>
    </location>
</feature>
<keyword evidence="9" id="KW-1185">Reference proteome</keyword>
<evidence type="ECO:0000313" key="9">
    <source>
        <dbReference type="Proteomes" id="UP000005309"/>
    </source>
</evidence>
<proteinExistence type="predicted"/>
<keyword evidence="3 6" id="KW-1133">Transmembrane helix</keyword>
<dbReference type="Gene3D" id="3.30.1150.10">
    <property type="match status" value="1"/>
</dbReference>
<dbReference type="Pfam" id="PF03544">
    <property type="entry name" value="TonB_C"/>
    <property type="match status" value="1"/>
</dbReference>
<evidence type="ECO:0000313" key="8">
    <source>
        <dbReference type="EMBL" id="EEQ49615.1"/>
    </source>
</evidence>
<evidence type="ECO:0000256" key="1">
    <source>
        <dbReference type="ARBA" id="ARBA00004167"/>
    </source>
</evidence>
<dbReference type="EMBL" id="ACLA01000002">
    <property type="protein sequence ID" value="EEQ49615.1"/>
    <property type="molecule type" value="Genomic_DNA"/>
</dbReference>
<protein>
    <submittedName>
        <fullName evidence="8">TonB family domain protein</fullName>
    </submittedName>
</protein>
<evidence type="ECO:0000256" key="3">
    <source>
        <dbReference type="ARBA" id="ARBA00022989"/>
    </source>
</evidence>
<dbReference type="GO" id="GO:0055085">
    <property type="term" value="P:transmembrane transport"/>
    <property type="evidence" value="ECO:0007669"/>
    <property type="project" value="InterPro"/>
</dbReference>
<reference evidence="8 9" key="1">
    <citation type="submission" date="2009-04" db="EMBL/GenBank/DDBJ databases">
        <authorList>
            <person name="Qin X."/>
            <person name="Bachman B."/>
            <person name="Battles P."/>
            <person name="Bell A."/>
            <person name="Bess C."/>
            <person name="Bickham C."/>
            <person name="Chaboub L."/>
            <person name="Chen D."/>
            <person name="Coyle M."/>
            <person name="Deiros D.R."/>
            <person name="Dinh H."/>
            <person name="Forbes L."/>
            <person name="Fowler G."/>
            <person name="Francisco L."/>
            <person name="Fu Q."/>
            <person name="Gubbala S."/>
            <person name="Hale W."/>
            <person name="Han Y."/>
            <person name="Hemphill L."/>
            <person name="Highlander S.K."/>
            <person name="Hirani K."/>
            <person name="Hogues M."/>
            <person name="Jackson L."/>
            <person name="Jakkamsetti A."/>
            <person name="Javaid M."/>
            <person name="Jiang H."/>
            <person name="Korchina V."/>
            <person name="Kovar C."/>
            <person name="Lara F."/>
            <person name="Lee S."/>
            <person name="Mata R."/>
            <person name="Mathew T."/>
            <person name="Moen C."/>
            <person name="Morales K."/>
            <person name="Munidasa M."/>
            <person name="Nazareth L."/>
            <person name="Ngo R."/>
            <person name="Nguyen L."/>
            <person name="Okwuonu G."/>
            <person name="Ongeri F."/>
            <person name="Patil S."/>
            <person name="Petrosino J."/>
            <person name="Pham C."/>
            <person name="Pham P."/>
            <person name="Pu L.-L."/>
            <person name="Puazo M."/>
            <person name="Raj R."/>
            <person name="Reid J."/>
            <person name="Rouhana J."/>
            <person name="Saada N."/>
            <person name="Shang Y."/>
            <person name="Simmons D."/>
            <person name="Thornton R."/>
            <person name="Warren J."/>
            <person name="Weissenberger G."/>
            <person name="Zhang J."/>
            <person name="Zhang L."/>
            <person name="Zhou C."/>
            <person name="Zhu D."/>
            <person name="Muzny D."/>
            <person name="Worley K."/>
            <person name="Gibbs R."/>
        </authorList>
    </citation>
    <scope>NUCLEOTIDE SEQUENCE [LARGE SCALE GENOMIC DNA]</scope>
    <source>
        <strain evidence="8 9">ATCC 43531</strain>
    </source>
</reference>
<dbReference type="HOGENOM" id="CLU_1288142_0_0_9"/>
<evidence type="ECO:0000256" key="5">
    <source>
        <dbReference type="SAM" id="MobiDB-lite"/>
    </source>
</evidence>
<evidence type="ECO:0000256" key="6">
    <source>
        <dbReference type="SAM" id="Phobius"/>
    </source>
</evidence>
<feature type="compositionally biased region" description="Basic and acidic residues" evidence="5">
    <location>
        <begin position="103"/>
        <end position="120"/>
    </location>
</feature>
<evidence type="ECO:0000256" key="2">
    <source>
        <dbReference type="ARBA" id="ARBA00022692"/>
    </source>
</evidence>
<evidence type="ECO:0000259" key="7">
    <source>
        <dbReference type="Pfam" id="PF03544"/>
    </source>
</evidence>
<feature type="transmembrane region" description="Helical" evidence="6">
    <location>
        <begin position="9"/>
        <end position="33"/>
    </location>
</feature>
<dbReference type="STRING" id="638302.HMPREF0908_0197"/>
<keyword evidence="4 6" id="KW-0472">Membrane</keyword>
<dbReference type="InterPro" id="IPR037682">
    <property type="entry name" value="TonB_C"/>
</dbReference>
<comment type="caution">
    <text evidence="8">The sequence shown here is derived from an EMBL/GenBank/DDBJ whole genome shotgun (WGS) entry which is preliminary data.</text>
</comment>
<dbReference type="AlphaFoldDB" id="C4V0T6"/>
<sequence>MRYQTHWRLAFLVAFFFHIVAWLFLMVLIPHVFKHIEQPPPDEPMEWVELADDDGPPEEKQQPEEPPPPPPPPPPEPVEAEEEPAVVEAEIPEEATTALLKEAEDSANKPEEEHVLKSGDGKQIGQPGKIIHAEQPAYGVIPFTGRIAVSAHIGTDGRVVWTKIQISSGNLVYDRLARRIVEKQWKFEPAKDMNGQPMESNMQCPVYFNMKPTRNIK</sequence>
<feature type="domain" description="TonB C-terminal" evidence="7">
    <location>
        <begin position="144"/>
        <end position="209"/>
    </location>
</feature>
<feature type="region of interest" description="Disordered" evidence="5">
    <location>
        <begin position="43"/>
        <end position="85"/>
    </location>
</feature>
<feature type="compositionally biased region" description="Acidic residues" evidence="5">
    <location>
        <begin position="43"/>
        <end position="56"/>
    </location>
</feature>
<dbReference type="GO" id="GO:0016020">
    <property type="term" value="C:membrane"/>
    <property type="evidence" value="ECO:0007669"/>
    <property type="project" value="UniProtKB-SubCell"/>
</dbReference>
<dbReference type="NCBIfam" id="TIGR01352">
    <property type="entry name" value="tonB_Cterm"/>
    <property type="match status" value="1"/>
</dbReference>
<name>C4V0T6_9FIRM</name>
<dbReference type="SUPFAM" id="SSF74653">
    <property type="entry name" value="TolA/TonB C-terminal domain"/>
    <property type="match status" value="1"/>
</dbReference>
<dbReference type="Proteomes" id="UP000005309">
    <property type="component" value="Unassembled WGS sequence"/>
</dbReference>
<comment type="subcellular location">
    <subcellularLocation>
        <location evidence="1">Membrane</location>
        <topology evidence="1">Single-pass membrane protein</topology>
    </subcellularLocation>
</comment>